<gene>
    <name evidence="4" type="ORF">CTEN210_11228</name>
</gene>
<dbReference type="GO" id="GO:0005506">
    <property type="term" value="F:iron ion binding"/>
    <property type="evidence" value="ECO:0007669"/>
    <property type="project" value="InterPro"/>
</dbReference>
<evidence type="ECO:0000256" key="2">
    <source>
        <dbReference type="SAM" id="SignalP"/>
    </source>
</evidence>
<keyword evidence="2" id="KW-0732">Signal</keyword>
<dbReference type="InterPro" id="IPR025114">
    <property type="entry name" value="D27-like_C"/>
</dbReference>
<dbReference type="InterPro" id="IPR038938">
    <property type="entry name" value="D27-like"/>
</dbReference>
<organism evidence="4 5">
    <name type="scientific">Chaetoceros tenuissimus</name>
    <dbReference type="NCBI Taxonomy" id="426638"/>
    <lineage>
        <taxon>Eukaryota</taxon>
        <taxon>Sar</taxon>
        <taxon>Stramenopiles</taxon>
        <taxon>Ochrophyta</taxon>
        <taxon>Bacillariophyta</taxon>
        <taxon>Coscinodiscophyceae</taxon>
        <taxon>Chaetocerotophycidae</taxon>
        <taxon>Chaetocerotales</taxon>
        <taxon>Chaetocerotaceae</taxon>
        <taxon>Chaetoceros</taxon>
    </lineage>
</organism>
<sequence>MKFRKNILNIAVSMCLLIGECDAFSPSYSNNRMRATTLFAQDSINGDPKDSKPTSVESEIVVEEKKEIPKSTPISSTTTLEENEIGERILLELKEASDALGLAFNYFSKKVDEVTPESIVKLCDEIDMQLEALDELKDNKLITQTLELKKKALEFGRYHFLVKLMKKDYEAYVATAGFLSPSRIARLDLPNVQDVKYNDIQPSRASETDSRDELVDDCTLEDKKFNDNLLDKLLLKIFRNLVEENTGGVISTKPAIEGLLDQGRSFMLQPNQTAEAQHKMVKDTLGGLMTPVLPPFYRIFMSGIVPKLGTEYDGKQIGPWFYAPWLTTIVTPTFFGFLVGPSRPNRRKDGERGGLVVEKCKFLQESGCKGLCLHQCKIPAQQFFKEELGLELTVSPNFATQECQWSFGETPLPPNEDPSFPSGCLKGCESRALMANSPADSLLSCSN</sequence>
<keyword evidence="1" id="KW-0812">Transmembrane</keyword>
<name>A0AAD3H8P9_9STRA</name>
<feature type="domain" description="Beta-carotene isomerase D27-like C-terminal" evidence="3">
    <location>
        <begin position="349"/>
        <end position="415"/>
    </location>
</feature>
<dbReference type="Pfam" id="PF13225">
    <property type="entry name" value="D27-like_C"/>
    <property type="match status" value="1"/>
</dbReference>
<feature type="signal peptide" evidence="2">
    <location>
        <begin position="1"/>
        <end position="23"/>
    </location>
</feature>
<comment type="caution">
    <text evidence="4">The sequence shown here is derived from an EMBL/GenBank/DDBJ whole genome shotgun (WGS) entry which is preliminary data.</text>
</comment>
<dbReference type="EMBL" id="BLLK01000047">
    <property type="protein sequence ID" value="GFH54752.1"/>
    <property type="molecule type" value="Genomic_DNA"/>
</dbReference>
<reference evidence="4 5" key="1">
    <citation type="journal article" date="2021" name="Sci. Rep.">
        <title>The genome of the diatom Chaetoceros tenuissimus carries an ancient integrated fragment of an extant virus.</title>
        <authorList>
            <person name="Hongo Y."/>
            <person name="Kimura K."/>
            <person name="Takaki Y."/>
            <person name="Yoshida Y."/>
            <person name="Baba S."/>
            <person name="Kobayashi G."/>
            <person name="Nagasaki K."/>
            <person name="Hano T."/>
            <person name="Tomaru Y."/>
        </authorList>
    </citation>
    <scope>NUCLEOTIDE SEQUENCE [LARGE SCALE GENOMIC DNA]</scope>
    <source>
        <strain evidence="4 5">NIES-3715</strain>
    </source>
</reference>
<dbReference type="PANTHER" id="PTHR33591:SF2">
    <property type="entry name" value="BETA-CAROTENE ISOMERASE D27"/>
    <property type="match status" value="1"/>
</dbReference>
<dbReference type="PANTHER" id="PTHR33591">
    <property type="entry name" value="BETA-CAROTENE ISOMERASE D27"/>
    <property type="match status" value="1"/>
</dbReference>
<feature type="chain" id="PRO_5042246280" description="Beta-carotene isomerase D27-like C-terminal domain-containing protein" evidence="2">
    <location>
        <begin position="24"/>
        <end position="447"/>
    </location>
</feature>
<dbReference type="AlphaFoldDB" id="A0AAD3H8P9"/>
<evidence type="ECO:0000313" key="5">
    <source>
        <dbReference type="Proteomes" id="UP001054902"/>
    </source>
</evidence>
<evidence type="ECO:0000256" key="1">
    <source>
        <dbReference type="SAM" id="Phobius"/>
    </source>
</evidence>
<evidence type="ECO:0000259" key="3">
    <source>
        <dbReference type="Pfam" id="PF13225"/>
    </source>
</evidence>
<protein>
    <recommendedName>
        <fullName evidence="3">Beta-carotene isomerase D27-like C-terminal domain-containing protein</fullName>
    </recommendedName>
</protein>
<evidence type="ECO:0000313" key="4">
    <source>
        <dbReference type="EMBL" id="GFH54752.1"/>
    </source>
</evidence>
<keyword evidence="1" id="KW-0472">Membrane</keyword>
<keyword evidence="5" id="KW-1185">Reference proteome</keyword>
<dbReference type="Proteomes" id="UP001054902">
    <property type="component" value="Unassembled WGS sequence"/>
</dbReference>
<accession>A0AAD3H8P9</accession>
<feature type="transmembrane region" description="Helical" evidence="1">
    <location>
        <begin position="320"/>
        <end position="339"/>
    </location>
</feature>
<keyword evidence="1" id="KW-1133">Transmembrane helix</keyword>
<proteinExistence type="predicted"/>